<gene>
    <name evidence="10" type="primary">tatB</name>
    <name evidence="10" type="ORF">OLX77_01485</name>
</gene>
<proteinExistence type="predicted"/>
<dbReference type="InterPro" id="IPR003369">
    <property type="entry name" value="TatA/B/E"/>
</dbReference>
<dbReference type="RefSeq" id="WP_307631811.1">
    <property type="nucleotide sequence ID" value="NZ_JAPHEH010000001.1"/>
</dbReference>
<keyword evidence="11" id="KW-1185">Reference proteome</keyword>
<evidence type="ECO:0000256" key="1">
    <source>
        <dbReference type="ARBA" id="ARBA00004167"/>
    </source>
</evidence>
<evidence type="ECO:0000256" key="3">
    <source>
        <dbReference type="ARBA" id="ARBA00022475"/>
    </source>
</evidence>
<feature type="compositionally biased region" description="Basic and acidic residues" evidence="9">
    <location>
        <begin position="104"/>
        <end position="113"/>
    </location>
</feature>
<evidence type="ECO:0000256" key="4">
    <source>
        <dbReference type="ARBA" id="ARBA00022692"/>
    </source>
</evidence>
<reference evidence="10" key="2">
    <citation type="submission" date="2022-10" db="EMBL/GenBank/DDBJ databases">
        <authorList>
            <person name="Aronson H.S."/>
        </authorList>
    </citation>
    <scope>NUCLEOTIDE SEQUENCE</scope>
    <source>
        <strain evidence="10">RS19-109</strain>
    </source>
</reference>
<dbReference type="Proteomes" id="UP001154240">
    <property type="component" value="Unassembled WGS sequence"/>
</dbReference>
<dbReference type="PANTHER" id="PTHR33162">
    <property type="entry name" value="SEC-INDEPENDENT PROTEIN TRANSLOCASE PROTEIN TATA, CHLOROPLASTIC"/>
    <property type="match status" value="1"/>
</dbReference>
<keyword evidence="5" id="KW-0653">Protein transport</keyword>
<dbReference type="GO" id="GO:0016020">
    <property type="term" value="C:membrane"/>
    <property type="evidence" value="ECO:0007669"/>
    <property type="project" value="UniProtKB-SubCell"/>
</dbReference>
<keyword evidence="3" id="KW-1003">Cell membrane</keyword>
<evidence type="ECO:0000313" key="11">
    <source>
        <dbReference type="Proteomes" id="UP001154240"/>
    </source>
</evidence>
<keyword evidence="8" id="KW-0472">Membrane</keyword>
<dbReference type="GO" id="GO:0008320">
    <property type="term" value="F:protein transmembrane transporter activity"/>
    <property type="evidence" value="ECO:0007669"/>
    <property type="project" value="InterPro"/>
</dbReference>
<evidence type="ECO:0000256" key="5">
    <source>
        <dbReference type="ARBA" id="ARBA00022927"/>
    </source>
</evidence>
<evidence type="ECO:0000256" key="7">
    <source>
        <dbReference type="ARBA" id="ARBA00023010"/>
    </source>
</evidence>
<dbReference type="PANTHER" id="PTHR33162:SF1">
    <property type="entry name" value="SEC-INDEPENDENT PROTEIN TRANSLOCASE PROTEIN TATA, CHLOROPLASTIC"/>
    <property type="match status" value="1"/>
</dbReference>
<dbReference type="EMBL" id="JAPHEH010000001">
    <property type="protein sequence ID" value="MDG4474831.1"/>
    <property type="molecule type" value="Genomic_DNA"/>
</dbReference>
<dbReference type="PRINTS" id="PR01506">
    <property type="entry name" value="TATBPROTEIN"/>
</dbReference>
<keyword evidence="7" id="KW-0811">Translocation</keyword>
<dbReference type="NCBIfam" id="TIGR01410">
    <property type="entry name" value="tatB"/>
    <property type="match status" value="1"/>
</dbReference>
<evidence type="ECO:0000313" key="10">
    <source>
        <dbReference type="EMBL" id="MDG4474831.1"/>
    </source>
</evidence>
<comment type="subcellular location">
    <subcellularLocation>
        <location evidence="1">Membrane</location>
        <topology evidence="1">Single-pass membrane protein</topology>
    </subcellularLocation>
</comment>
<evidence type="ECO:0000256" key="2">
    <source>
        <dbReference type="ARBA" id="ARBA00022448"/>
    </source>
</evidence>
<dbReference type="GO" id="GO:0043953">
    <property type="term" value="P:protein transport by the Tat complex"/>
    <property type="evidence" value="ECO:0007669"/>
    <property type="project" value="InterPro"/>
</dbReference>
<sequence>MFGIGLPELILILGIALIVVGPDKLPEMAKSMAKMVLELKKTASSLKDSLNEEMKEELGQDPWQQRLGDAYPNLPSTSVPESDAVEVDAVTSPDANFAEIPAEPETKEETPAG</sequence>
<keyword evidence="6" id="KW-1133">Transmembrane helix</keyword>
<organism evidence="10 11">
    <name type="scientific">Thiovibrio frasassiensis</name>
    <dbReference type="NCBI Taxonomy" id="2984131"/>
    <lineage>
        <taxon>Bacteria</taxon>
        <taxon>Pseudomonadati</taxon>
        <taxon>Thermodesulfobacteriota</taxon>
        <taxon>Desulfobulbia</taxon>
        <taxon>Desulfobulbales</taxon>
        <taxon>Thiovibrionaceae</taxon>
        <taxon>Thiovibrio</taxon>
    </lineage>
</organism>
<dbReference type="Gene3D" id="1.20.5.3310">
    <property type="match status" value="1"/>
</dbReference>
<reference evidence="10" key="1">
    <citation type="journal article" date="2022" name="bioRxiv">
        <title>Thiovibrio frasassiensisgen. nov., sp. nov., an autotrophic, elemental sulfur disproportionating bacterium isolated from sulfidic karst sediment, and proposal of Thiovibrionaceae fam. nov.</title>
        <authorList>
            <person name="Aronson H."/>
            <person name="Thomas C."/>
            <person name="Bhattacharyya M."/>
            <person name="Eckstein S."/>
            <person name="Jensen S."/>
            <person name="Barco R."/>
            <person name="Macalady J."/>
            <person name="Amend J."/>
        </authorList>
    </citation>
    <scope>NUCLEOTIDE SEQUENCE</scope>
    <source>
        <strain evidence="10">RS19-109</strain>
    </source>
</reference>
<feature type="region of interest" description="Disordered" evidence="9">
    <location>
        <begin position="48"/>
        <end position="113"/>
    </location>
</feature>
<accession>A0A9X4RK89</accession>
<comment type="caution">
    <text evidence="10">The sequence shown here is derived from an EMBL/GenBank/DDBJ whole genome shotgun (WGS) entry which is preliminary data.</text>
</comment>
<keyword evidence="4" id="KW-0812">Transmembrane</keyword>
<evidence type="ECO:0000256" key="8">
    <source>
        <dbReference type="ARBA" id="ARBA00023136"/>
    </source>
</evidence>
<evidence type="ECO:0000256" key="9">
    <source>
        <dbReference type="SAM" id="MobiDB-lite"/>
    </source>
</evidence>
<protein>
    <submittedName>
        <fullName evidence="10">Sec-independent protein translocase protein TatB</fullName>
    </submittedName>
</protein>
<dbReference type="Pfam" id="PF02416">
    <property type="entry name" value="TatA_B_E"/>
    <property type="match status" value="1"/>
</dbReference>
<dbReference type="InterPro" id="IPR018448">
    <property type="entry name" value="TatB"/>
</dbReference>
<keyword evidence="2" id="KW-0813">Transport</keyword>
<name>A0A9X4RK89_9BACT</name>
<dbReference type="AlphaFoldDB" id="A0A9X4RK89"/>
<feature type="compositionally biased region" description="Basic and acidic residues" evidence="9">
    <location>
        <begin position="49"/>
        <end position="58"/>
    </location>
</feature>
<evidence type="ECO:0000256" key="6">
    <source>
        <dbReference type="ARBA" id="ARBA00022989"/>
    </source>
</evidence>